<dbReference type="AlphaFoldDB" id="A0A2C9WLQ4"/>
<sequence>MAFHSQRILGFLAYLNKTRCHLPRFRASIPVFPFSTVDTQLSTLEDKPLVSQLKDQVNLKECSVLDELSNLLPIHPSNPILHPYKDQKLNELGERRVVADRFLLPEEKLRGVFLQKLKGKSAIERALADTGVDLSLDIVAKVLNGGNLGGEAMVTFFNWAIKQAMIPKDIHSYNIIIKALGRRKFIDFMLKILNELRTEGIRFNLETLSIVMDSLFRAQRVCKAIQMFGNSKEFGFEYNTESLNVLLQCLCRRSHVGVANSYFNSVKGKISFNSTTYNIMIGGWSKFGRVSEMETILEAMVQDGFAPDCSTFCCLLEGLGRAGRIKEAVKIFDNLGEKDFLLDAAVYNAMIFNFISVGDLDECMKYYRSLLSNNCDPNIDTYTKLICAFIKARKVADALEMLDEMLGRGIVPTTTTITSFIEPLCSFGPPHAAMMIYKKARKAGCKISLTAYKLLLMRLSRFGKCGMLLNIWEEMQESGYSTDMEVYEYVINGLCNIGQLENAVLVMEESLSKGFCPSRLICSKLNHKLLASSKVERAYKLFLKIKDARRDENARRFWHANGWHF</sequence>
<dbReference type="PANTHER" id="PTHR47932">
    <property type="entry name" value="ATPASE EXPRESSION PROTEIN 3"/>
    <property type="match status" value="1"/>
</dbReference>
<dbReference type="NCBIfam" id="TIGR00756">
    <property type="entry name" value="PPR"/>
    <property type="match status" value="6"/>
</dbReference>
<comment type="caution">
    <text evidence="4">The sequence shown here is derived from an EMBL/GenBank/DDBJ whole genome shotgun (WGS) entry which is preliminary data.</text>
</comment>
<evidence type="ECO:0000256" key="3">
    <source>
        <dbReference type="PROSITE-ProRule" id="PRU00708"/>
    </source>
</evidence>
<feature type="repeat" description="PPR" evidence="3">
    <location>
        <begin position="378"/>
        <end position="412"/>
    </location>
</feature>
<dbReference type="Pfam" id="PF13041">
    <property type="entry name" value="PPR_2"/>
    <property type="match status" value="2"/>
</dbReference>
<keyword evidence="5" id="KW-1185">Reference proteome</keyword>
<dbReference type="PROSITE" id="PS51375">
    <property type="entry name" value="PPR"/>
    <property type="match status" value="6"/>
</dbReference>
<reference evidence="5" key="1">
    <citation type="journal article" date="2016" name="Nat. Biotechnol.">
        <title>Sequencing wild and cultivated cassava and related species reveals extensive interspecific hybridization and genetic diversity.</title>
        <authorList>
            <person name="Bredeson J.V."/>
            <person name="Lyons J.B."/>
            <person name="Prochnik S.E."/>
            <person name="Wu G.A."/>
            <person name="Ha C.M."/>
            <person name="Edsinger-Gonzales E."/>
            <person name="Grimwood J."/>
            <person name="Schmutz J."/>
            <person name="Rabbi I.Y."/>
            <person name="Egesi C."/>
            <person name="Nauluvula P."/>
            <person name="Lebot V."/>
            <person name="Ndunguru J."/>
            <person name="Mkamilo G."/>
            <person name="Bart R.S."/>
            <person name="Setter T.L."/>
            <person name="Gleadow R.M."/>
            <person name="Kulakow P."/>
            <person name="Ferguson M.E."/>
            <person name="Rounsley S."/>
            <person name="Rokhsar D.S."/>
        </authorList>
    </citation>
    <scope>NUCLEOTIDE SEQUENCE [LARGE SCALE GENOMIC DNA]</scope>
    <source>
        <strain evidence="5">cv. AM560-2</strain>
    </source>
</reference>
<evidence type="ECO:0000313" key="4">
    <source>
        <dbReference type="EMBL" id="OAY60690.1"/>
    </source>
</evidence>
<dbReference type="Proteomes" id="UP000091857">
    <property type="component" value="Chromosome 1"/>
</dbReference>
<proteinExistence type="inferred from homology"/>
<gene>
    <name evidence="4" type="ORF">MANES_01G131700v8</name>
</gene>
<dbReference type="InterPro" id="IPR011990">
    <property type="entry name" value="TPR-like_helical_dom_sf"/>
</dbReference>
<evidence type="ECO:0008006" key="6">
    <source>
        <dbReference type="Google" id="ProtNLM"/>
    </source>
</evidence>
<dbReference type="Gramene" id="Manes.01G131700.1.v8.1">
    <property type="protein sequence ID" value="Manes.01G131700.1.v8.1.CDS.1"/>
    <property type="gene ID" value="Manes.01G131700.v8.1"/>
</dbReference>
<organism evidence="4 5">
    <name type="scientific">Manihot esculenta</name>
    <name type="common">Cassava</name>
    <name type="synonym">Jatropha manihot</name>
    <dbReference type="NCBI Taxonomy" id="3983"/>
    <lineage>
        <taxon>Eukaryota</taxon>
        <taxon>Viridiplantae</taxon>
        <taxon>Streptophyta</taxon>
        <taxon>Embryophyta</taxon>
        <taxon>Tracheophyta</taxon>
        <taxon>Spermatophyta</taxon>
        <taxon>Magnoliopsida</taxon>
        <taxon>eudicotyledons</taxon>
        <taxon>Gunneridae</taxon>
        <taxon>Pentapetalae</taxon>
        <taxon>rosids</taxon>
        <taxon>fabids</taxon>
        <taxon>Malpighiales</taxon>
        <taxon>Euphorbiaceae</taxon>
        <taxon>Crotonoideae</taxon>
        <taxon>Manihoteae</taxon>
        <taxon>Manihot</taxon>
    </lineage>
</organism>
<dbReference type="STRING" id="3983.A0A2C9WLQ4"/>
<name>A0A2C9WLQ4_MANES</name>
<dbReference type="OrthoDB" id="185373at2759"/>
<feature type="repeat" description="PPR" evidence="3">
    <location>
        <begin position="273"/>
        <end position="307"/>
    </location>
</feature>
<keyword evidence="2" id="KW-0677">Repeat</keyword>
<dbReference type="Pfam" id="PF01535">
    <property type="entry name" value="PPR"/>
    <property type="match status" value="3"/>
</dbReference>
<dbReference type="Gene3D" id="1.25.40.10">
    <property type="entry name" value="Tetratricopeptide repeat domain"/>
    <property type="match status" value="4"/>
</dbReference>
<evidence type="ECO:0000313" key="5">
    <source>
        <dbReference type="Proteomes" id="UP000091857"/>
    </source>
</evidence>
<comment type="similarity">
    <text evidence="1">Belongs to the PPR family. P subfamily.</text>
</comment>
<feature type="repeat" description="PPR" evidence="3">
    <location>
        <begin position="308"/>
        <end position="342"/>
    </location>
</feature>
<dbReference type="InterPro" id="IPR002885">
    <property type="entry name" value="PPR_rpt"/>
</dbReference>
<protein>
    <recommendedName>
        <fullName evidence="6">Pentacotripeptide-repeat region of PRORP domain-containing protein</fullName>
    </recommendedName>
</protein>
<accession>A0A2C9WLQ4</accession>
<feature type="repeat" description="PPR" evidence="3">
    <location>
        <begin position="169"/>
        <end position="203"/>
    </location>
</feature>
<dbReference type="PANTHER" id="PTHR47932:SF44">
    <property type="entry name" value="MIOREX COMPLEX COMPONENT 1"/>
    <property type="match status" value="1"/>
</dbReference>
<feature type="repeat" description="PPR" evidence="3">
    <location>
        <begin position="483"/>
        <end position="517"/>
    </location>
</feature>
<evidence type="ECO:0000256" key="1">
    <source>
        <dbReference type="ARBA" id="ARBA00007626"/>
    </source>
</evidence>
<dbReference type="EMBL" id="CM004387">
    <property type="protein sequence ID" value="OAY60690.1"/>
    <property type="molecule type" value="Genomic_DNA"/>
</dbReference>
<feature type="repeat" description="PPR" evidence="3">
    <location>
        <begin position="343"/>
        <end position="377"/>
    </location>
</feature>
<evidence type="ECO:0000256" key="2">
    <source>
        <dbReference type="ARBA" id="ARBA00022737"/>
    </source>
</evidence>